<dbReference type="InterPro" id="IPR012867">
    <property type="entry name" value="DUF1648"/>
</dbReference>
<comment type="caution">
    <text evidence="3">The sequence shown here is derived from an EMBL/GenBank/DDBJ whole genome shotgun (WGS) entry which is preliminary data.</text>
</comment>
<evidence type="ECO:0000313" key="3">
    <source>
        <dbReference type="EMBL" id="MBL3655806.1"/>
    </source>
</evidence>
<keyword evidence="1" id="KW-0472">Membrane</keyword>
<dbReference type="Pfam" id="PF07853">
    <property type="entry name" value="DUF1648"/>
    <property type="match status" value="1"/>
</dbReference>
<dbReference type="Proteomes" id="UP000659388">
    <property type="component" value="Unassembled WGS sequence"/>
</dbReference>
<feature type="transmembrane region" description="Helical" evidence="1">
    <location>
        <begin position="46"/>
        <end position="67"/>
    </location>
</feature>
<protein>
    <submittedName>
        <fullName evidence="3">SdpI family protein</fullName>
    </submittedName>
</protein>
<keyword evidence="4" id="KW-1185">Reference proteome</keyword>
<gene>
    <name evidence="3" type="ORF">JL102_06675</name>
</gene>
<feature type="domain" description="DUF1648" evidence="2">
    <location>
        <begin position="14"/>
        <end position="59"/>
    </location>
</feature>
<evidence type="ECO:0000256" key="1">
    <source>
        <dbReference type="SAM" id="Phobius"/>
    </source>
</evidence>
<dbReference type="EMBL" id="JAESIY010000003">
    <property type="protein sequence ID" value="MBL3655806.1"/>
    <property type="molecule type" value="Genomic_DNA"/>
</dbReference>
<feature type="transmembrane region" description="Helical" evidence="1">
    <location>
        <begin position="119"/>
        <end position="135"/>
    </location>
</feature>
<dbReference type="RefSeq" id="WP_202243487.1">
    <property type="nucleotide sequence ID" value="NZ_JAESIY010000003.1"/>
</dbReference>
<keyword evidence="1" id="KW-1133">Transmembrane helix</keyword>
<dbReference type="Pfam" id="PF13630">
    <property type="entry name" value="SdpI"/>
    <property type="match status" value="1"/>
</dbReference>
<dbReference type="GO" id="GO:0009636">
    <property type="term" value="P:response to toxic substance"/>
    <property type="evidence" value="ECO:0007669"/>
    <property type="project" value="TreeGrafter"/>
</dbReference>
<dbReference type="InterPro" id="IPR026272">
    <property type="entry name" value="SdpI"/>
</dbReference>
<organism evidence="3 4">
    <name type="scientific">Fulvivirga sediminis</name>
    <dbReference type="NCBI Taxonomy" id="2803949"/>
    <lineage>
        <taxon>Bacteria</taxon>
        <taxon>Pseudomonadati</taxon>
        <taxon>Bacteroidota</taxon>
        <taxon>Cytophagia</taxon>
        <taxon>Cytophagales</taxon>
        <taxon>Fulvivirgaceae</taxon>
        <taxon>Fulvivirga</taxon>
    </lineage>
</organism>
<dbReference type="PANTHER" id="PTHR37810:SF5">
    <property type="entry name" value="IMMUNITY PROTEIN SDPI"/>
    <property type="match status" value="1"/>
</dbReference>
<sequence>MKHSIEKEIFLLFILALPFVLLAYLWNKLPEEIPIHFNINGEADDWASKTTVPYIFGAILLLTYTTFKLAPLFTKKKQQIQKMGNKYFWVQLSILVLLSVVMCFTLLSSINQNLNINDYLPYLLLMLFCILGNYLQSVKQNYFIGIRTPWTLRSKENWKKTHRVTARLWVYGSILFLLLVLITPSNLSMPLCIAGVAIFAIVPIIYSYAFHLKQTS</sequence>
<dbReference type="PIRSF" id="PIRSF038959">
    <property type="entry name" value="SdpI"/>
    <property type="match status" value="1"/>
</dbReference>
<dbReference type="PANTHER" id="PTHR37810">
    <property type="entry name" value="IMMUNITY PROTEIN SDPI"/>
    <property type="match status" value="1"/>
</dbReference>
<keyword evidence="1" id="KW-0812">Transmembrane</keyword>
<accession>A0A937F3R6</accession>
<proteinExistence type="predicted"/>
<feature type="transmembrane region" description="Helical" evidence="1">
    <location>
        <begin position="164"/>
        <end position="182"/>
    </location>
</feature>
<reference evidence="3" key="1">
    <citation type="submission" date="2021-01" db="EMBL/GenBank/DDBJ databases">
        <title>Fulvivirga kasyanovii gen. nov., sp nov., a novel member of the phylum Bacteroidetes isolated from seawater in a mussel farm.</title>
        <authorList>
            <person name="Zhao L.-H."/>
            <person name="Wang Z.-J."/>
        </authorList>
    </citation>
    <scope>NUCLEOTIDE SEQUENCE</scope>
    <source>
        <strain evidence="3">2943</strain>
    </source>
</reference>
<feature type="transmembrane region" description="Helical" evidence="1">
    <location>
        <begin position="9"/>
        <end position="26"/>
    </location>
</feature>
<name>A0A937F3R6_9BACT</name>
<evidence type="ECO:0000259" key="2">
    <source>
        <dbReference type="Pfam" id="PF07853"/>
    </source>
</evidence>
<dbReference type="AlphaFoldDB" id="A0A937F3R6"/>
<evidence type="ECO:0000313" key="4">
    <source>
        <dbReference type="Proteomes" id="UP000659388"/>
    </source>
</evidence>
<feature type="transmembrane region" description="Helical" evidence="1">
    <location>
        <begin position="87"/>
        <end position="107"/>
    </location>
</feature>
<feature type="transmembrane region" description="Helical" evidence="1">
    <location>
        <begin position="188"/>
        <end position="210"/>
    </location>
</feature>
<dbReference type="InterPro" id="IPR025962">
    <property type="entry name" value="SdpI/YhfL"/>
</dbReference>